<feature type="region of interest" description="Disordered" evidence="2">
    <location>
        <begin position="558"/>
        <end position="620"/>
    </location>
</feature>
<proteinExistence type="inferred from homology"/>
<dbReference type="Gene3D" id="6.10.140.1230">
    <property type="match status" value="1"/>
</dbReference>
<dbReference type="InterPro" id="IPR005024">
    <property type="entry name" value="Snf7_fam"/>
</dbReference>
<dbReference type="Proteomes" id="UP001497472">
    <property type="component" value="Unassembled WGS sequence"/>
</dbReference>
<protein>
    <recommendedName>
        <fullName evidence="5">Charged multivesicular body protein 7</fullName>
    </recommendedName>
</protein>
<dbReference type="PANTHER" id="PTHR22761:SF21">
    <property type="entry name" value="CHARGED MULTIVESICULAR BODY PROTEIN 7"/>
    <property type="match status" value="1"/>
</dbReference>
<organism evidence="3 4">
    <name type="scientific">Leptosia nina</name>
    <dbReference type="NCBI Taxonomy" id="320188"/>
    <lineage>
        <taxon>Eukaryota</taxon>
        <taxon>Metazoa</taxon>
        <taxon>Ecdysozoa</taxon>
        <taxon>Arthropoda</taxon>
        <taxon>Hexapoda</taxon>
        <taxon>Insecta</taxon>
        <taxon>Pterygota</taxon>
        <taxon>Neoptera</taxon>
        <taxon>Endopterygota</taxon>
        <taxon>Lepidoptera</taxon>
        <taxon>Glossata</taxon>
        <taxon>Ditrysia</taxon>
        <taxon>Papilionoidea</taxon>
        <taxon>Pieridae</taxon>
        <taxon>Pierinae</taxon>
        <taxon>Leptosia</taxon>
    </lineage>
</organism>
<evidence type="ECO:0000256" key="2">
    <source>
        <dbReference type="SAM" id="MobiDB-lite"/>
    </source>
</evidence>
<dbReference type="Pfam" id="PF03357">
    <property type="entry name" value="Snf7"/>
    <property type="match status" value="1"/>
</dbReference>
<accession>A0AAV1K668</accession>
<dbReference type="GO" id="GO:0032511">
    <property type="term" value="P:late endosome to vacuole transport via multivesicular body sorting pathway"/>
    <property type="evidence" value="ECO:0007669"/>
    <property type="project" value="TreeGrafter"/>
</dbReference>
<comment type="similarity">
    <text evidence="1">Belongs to the SNF7 family.</text>
</comment>
<dbReference type="GO" id="GO:0000815">
    <property type="term" value="C:ESCRT III complex"/>
    <property type="evidence" value="ECO:0007669"/>
    <property type="project" value="TreeGrafter"/>
</dbReference>
<dbReference type="GO" id="GO:0005771">
    <property type="term" value="C:multivesicular body"/>
    <property type="evidence" value="ECO:0007669"/>
    <property type="project" value="TreeGrafter"/>
</dbReference>
<gene>
    <name evidence="3" type="ORF">LNINA_LOCUS14829</name>
</gene>
<comment type="caution">
    <text evidence="3">The sequence shown here is derived from an EMBL/GenBank/DDBJ whole genome shotgun (WGS) entry which is preliminary data.</text>
</comment>
<dbReference type="PANTHER" id="PTHR22761">
    <property type="entry name" value="CHARGED MULTIVESICULAR BODY PROTEIN"/>
    <property type="match status" value="1"/>
</dbReference>
<evidence type="ECO:0000313" key="4">
    <source>
        <dbReference type="Proteomes" id="UP001497472"/>
    </source>
</evidence>
<sequence length="620" mass="69451">MGLHDIGLPQEKLPQCWSDDVRMNALFAPFRLKSANPESWDMKMKFWSDIARRWCIHKNDPIISASDIKFAFQRNGRTPACIDIVVEEMFRSGELCPLSKYQQILHNGPEGWVLWGAKLAFKPAALALTAVTSLLPTRQTVDNDGLPKSNIDSTQRFVLESVLKDQAIEFLNNYPPGVERIGTIEDLMRNVEHAKRETFELLIGYLVSQGAAVKKDDIVKLAEPNKTVDPINELDAALVKLMSAEKRLNDDLMRLNKEVLSVDNDVRAALKLGNKLAAKKHLRRKHMVQQRVEKCEAALLNVQQLLQQTREVDVNTAVVDTYRLSAKAMKNTMKEGGLEEDLVHDTMDDLKEVMDSYNEVERALGGTIDDVDLNELEQELNELLSGPGGGEGGTPQKDRDIKLPSPPMAKPKRVSERDFVFDGEEQMLADLNQLDLEDASPRRGRGKQPVPLVVGESSKEPSTTKSSKVDKSKPWYPPEGECLRDNWSRPDSNLQDLSREYAELRLDERLHPGQELNVDFSRSPRHFGAEFQVRDHKSASGVWLFNSEDTRRADLAASTRFSGASSPGKAESSFLMAVGGERKSPTQPSPTPASPSKTSSSDDDLQELQKRLDSLRGFKL</sequence>
<keyword evidence="4" id="KW-1185">Reference proteome</keyword>
<dbReference type="GO" id="GO:0009898">
    <property type="term" value="C:cytoplasmic side of plasma membrane"/>
    <property type="evidence" value="ECO:0007669"/>
    <property type="project" value="TreeGrafter"/>
</dbReference>
<feature type="compositionally biased region" description="Basic and acidic residues" evidence="2">
    <location>
        <begin position="607"/>
        <end position="620"/>
    </location>
</feature>
<evidence type="ECO:0008006" key="5">
    <source>
        <dbReference type="Google" id="ProtNLM"/>
    </source>
</evidence>
<dbReference type="GO" id="GO:0006900">
    <property type="term" value="P:vesicle budding from membrane"/>
    <property type="evidence" value="ECO:0007669"/>
    <property type="project" value="TreeGrafter"/>
</dbReference>
<evidence type="ECO:0000313" key="3">
    <source>
        <dbReference type="EMBL" id="CAK1556056.1"/>
    </source>
</evidence>
<dbReference type="AlphaFoldDB" id="A0AAV1K668"/>
<name>A0AAV1K668_9NEOP</name>
<reference evidence="3 4" key="1">
    <citation type="submission" date="2023-11" db="EMBL/GenBank/DDBJ databases">
        <authorList>
            <person name="Okamura Y."/>
        </authorList>
    </citation>
    <scope>NUCLEOTIDE SEQUENCE [LARGE SCALE GENOMIC DNA]</scope>
</reference>
<feature type="region of interest" description="Disordered" evidence="2">
    <location>
        <begin position="435"/>
        <end position="491"/>
    </location>
</feature>
<dbReference type="EMBL" id="CAVLEF010000281">
    <property type="protein sequence ID" value="CAK1556056.1"/>
    <property type="molecule type" value="Genomic_DNA"/>
</dbReference>
<dbReference type="Pfam" id="PF25880">
    <property type="entry name" value="WHD_CHMP7_1st"/>
    <property type="match status" value="1"/>
</dbReference>
<feature type="region of interest" description="Disordered" evidence="2">
    <location>
        <begin position="382"/>
        <end position="414"/>
    </location>
</feature>
<evidence type="ECO:0000256" key="1">
    <source>
        <dbReference type="ARBA" id="ARBA00006190"/>
    </source>
</evidence>